<dbReference type="Proteomes" id="UP000308600">
    <property type="component" value="Unassembled WGS sequence"/>
</dbReference>
<name>A0ACD3ANB9_9AGAR</name>
<keyword evidence="2" id="KW-1185">Reference proteome</keyword>
<proteinExistence type="predicted"/>
<gene>
    <name evidence="1" type="ORF">BDN72DRAFT_843752</name>
</gene>
<reference evidence="1 2" key="1">
    <citation type="journal article" date="2019" name="Nat. Ecol. Evol.">
        <title>Megaphylogeny resolves global patterns of mushroom evolution.</title>
        <authorList>
            <person name="Varga T."/>
            <person name="Krizsan K."/>
            <person name="Foldi C."/>
            <person name="Dima B."/>
            <person name="Sanchez-Garcia M."/>
            <person name="Sanchez-Ramirez S."/>
            <person name="Szollosi G.J."/>
            <person name="Szarkandi J.G."/>
            <person name="Papp V."/>
            <person name="Albert L."/>
            <person name="Andreopoulos W."/>
            <person name="Angelini C."/>
            <person name="Antonin V."/>
            <person name="Barry K.W."/>
            <person name="Bougher N.L."/>
            <person name="Buchanan P."/>
            <person name="Buyck B."/>
            <person name="Bense V."/>
            <person name="Catcheside P."/>
            <person name="Chovatia M."/>
            <person name="Cooper J."/>
            <person name="Damon W."/>
            <person name="Desjardin D."/>
            <person name="Finy P."/>
            <person name="Geml J."/>
            <person name="Haridas S."/>
            <person name="Hughes K."/>
            <person name="Justo A."/>
            <person name="Karasinski D."/>
            <person name="Kautmanova I."/>
            <person name="Kiss B."/>
            <person name="Kocsube S."/>
            <person name="Kotiranta H."/>
            <person name="LaButti K.M."/>
            <person name="Lechner B.E."/>
            <person name="Liimatainen K."/>
            <person name="Lipzen A."/>
            <person name="Lukacs Z."/>
            <person name="Mihaltcheva S."/>
            <person name="Morgado L.N."/>
            <person name="Niskanen T."/>
            <person name="Noordeloos M.E."/>
            <person name="Ohm R.A."/>
            <person name="Ortiz-Santana B."/>
            <person name="Ovrebo C."/>
            <person name="Racz N."/>
            <person name="Riley R."/>
            <person name="Savchenko A."/>
            <person name="Shiryaev A."/>
            <person name="Soop K."/>
            <person name="Spirin V."/>
            <person name="Szebenyi C."/>
            <person name="Tomsovsky M."/>
            <person name="Tulloss R.E."/>
            <person name="Uehling J."/>
            <person name="Grigoriev I.V."/>
            <person name="Vagvolgyi C."/>
            <person name="Papp T."/>
            <person name="Martin F.M."/>
            <person name="Miettinen O."/>
            <person name="Hibbett D.S."/>
            <person name="Nagy L.G."/>
        </authorList>
    </citation>
    <scope>NUCLEOTIDE SEQUENCE [LARGE SCALE GENOMIC DNA]</scope>
    <source>
        <strain evidence="1 2">NL-1719</strain>
    </source>
</reference>
<sequence length="477" mass="53443">MTSSVHSIFQIASPNLSSSSPRFPVEILELILHPFQPTSDISVGSPLQDIKRYTTDLHGCSQLRLVNREWCGIITPILYSFLLIPAQPLSLQRKRCLATDHRPELVKTVYLYGIFDAYTQTEHKHEILLILRSALEKCTQLKRIEVDFRKHPAWVVEKKATKELFEGLTKTKLREVVIRQPGVEFFGGLVEGLAKGTLATTAGGNGFGTNGCLKALTLDGINVDTIDRPFATDAIPVLQQLEKLHITLLPFSGRRESFLDFITSILDPRSRHPDVPALASEVPTQCRLRELTISARQHWIISTPCLYRFLTISQLNTSLTNLRLRIHPPSDPESVSALGSSYLDVFDTLPTSILELCPRVTHFHFLTWCPVSLLLGNLPEKIVELGVRIADDPNVKPPSIRNPNPIQPPNAGRPPYPLSALHSLGPVMEFVNEPGYRKGVKRLYVEWPLGKKDGEAETKLRDVCERVGVEFCDSVDF</sequence>
<evidence type="ECO:0000313" key="2">
    <source>
        <dbReference type="Proteomes" id="UP000308600"/>
    </source>
</evidence>
<organism evidence="1 2">
    <name type="scientific">Pluteus cervinus</name>
    <dbReference type="NCBI Taxonomy" id="181527"/>
    <lineage>
        <taxon>Eukaryota</taxon>
        <taxon>Fungi</taxon>
        <taxon>Dikarya</taxon>
        <taxon>Basidiomycota</taxon>
        <taxon>Agaricomycotina</taxon>
        <taxon>Agaricomycetes</taxon>
        <taxon>Agaricomycetidae</taxon>
        <taxon>Agaricales</taxon>
        <taxon>Pluteineae</taxon>
        <taxon>Pluteaceae</taxon>
        <taxon>Pluteus</taxon>
    </lineage>
</organism>
<dbReference type="EMBL" id="ML208393">
    <property type="protein sequence ID" value="TFK66824.1"/>
    <property type="molecule type" value="Genomic_DNA"/>
</dbReference>
<protein>
    <submittedName>
        <fullName evidence="1">Uncharacterized protein</fullName>
    </submittedName>
</protein>
<accession>A0ACD3ANB9</accession>
<evidence type="ECO:0000313" key="1">
    <source>
        <dbReference type="EMBL" id="TFK66824.1"/>
    </source>
</evidence>